<evidence type="ECO:0000313" key="1">
    <source>
        <dbReference type="EMBL" id="MDR9760557.1"/>
    </source>
</evidence>
<dbReference type="EMBL" id="JAVLSH010000004">
    <property type="protein sequence ID" value="MDR9760557.1"/>
    <property type="molecule type" value="Genomic_DNA"/>
</dbReference>
<dbReference type="Proteomes" id="UP001269402">
    <property type="component" value="Unassembled WGS sequence"/>
</dbReference>
<sequence length="140" mass="15050">MTIHVQAADRTLLPRALIKRSAGARAELRIVDACGRLVAASNEAQNEAEGLELAADIDVLRANIADTTPSTPELAILQLAMAIGELDRFDASWIADDEGHASLREIQKLAASVMTFLESDTGINREDIGAEYFAGFRVAN</sequence>
<protein>
    <submittedName>
        <fullName evidence="1">Uncharacterized protein</fullName>
    </submittedName>
</protein>
<evidence type="ECO:0000313" key="2">
    <source>
        <dbReference type="Proteomes" id="UP001269402"/>
    </source>
</evidence>
<accession>A0AAW8P0B7</accession>
<name>A0AAW8P0B7_9HYPH</name>
<reference evidence="2" key="1">
    <citation type="submission" date="2023-07" db="EMBL/GenBank/DDBJ databases">
        <title>Genomic characterization of faba bean (Vicia faba) microsymbionts in Mexican soils.</title>
        <authorList>
            <person name="Rivera Orduna F.N."/>
            <person name="Guevara-Luna J."/>
            <person name="Yan J."/>
            <person name="Arroyo-Herrera I."/>
            <person name="Li Y."/>
            <person name="Vasquez-Murrieta M.S."/>
            <person name="Wang E.T."/>
        </authorList>
    </citation>
    <scope>NUCLEOTIDE SEQUENCE [LARGE SCALE GENOMIC DNA]</scope>
    <source>
        <strain evidence="2">CH6</strain>
    </source>
</reference>
<proteinExistence type="predicted"/>
<dbReference type="AlphaFoldDB" id="A0AAW8P0B7"/>
<dbReference type="RefSeq" id="WP_310807582.1">
    <property type="nucleotide sequence ID" value="NZ_JAVLSH010000004.1"/>
</dbReference>
<organism evidence="1 2">
    <name type="scientific">Rhizobium redzepovicii</name>
    <dbReference type="NCBI Taxonomy" id="2867518"/>
    <lineage>
        <taxon>Bacteria</taxon>
        <taxon>Pseudomonadati</taxon>
        <taxon>Pseudomonadota</taxon>
        <taxon>Alphaproteobacteria</taxon>
        <taxon>Hyphomicrobiales</taxon>
        <taxon>Rhizobiaceae</taxon>
        <taxon>Rhizobium/Agrobacterium group</taxon>
        <taxon>Rhizobium</taxon>
    </lineage>
</organism>
<keyword evidence="2" id="KW-1185">Reference proteome</keyword>
<comment type="caution">
    <text evidence="1">The sequence shown here is derived from an EMBL/GenBank/DDBJ whole genome shotgun (WGS) entry which is preliminary data.</text>
</comment>
<gene>
    <name evidence="1" type="ORF">RJJ37_13055</name>
</gene>